<evidence type="ECO:0000256" key="1">
    <source>
        <dbReference type="SAM" id="MobiDB-lite"/>
    </source>
</evidence>
<feature type="compositionally biased region" description="Low complexity" evidence="1">
    <location>
        <begin position="98"/>
        <end position="108"/>
    </location>
</feature>
<keyword evidence="3" id="KW-1185">Reference proteome</keyword>
<gene>
    <name evidence="2" type="ORF">CCMP2556_LOCUS21047</name>
</gene>
<evidence type="ECO:0000313" key="3">
    <source>
        <dbReference type="Proteomes" id="UP001642484"/>
    </source>
</evidence>
<name>A0ABP0LH67_9DINO</name>
<proteinExistence type="predicted"/>
<comment type="caution">
    <text evidence="2">The sequence shown here is derived from an EMBL/GenBank/DDBJ whole genome shotgun (WGS) entry which is preliminary data.</text>
</comment>
<accession>A0ABP0LH67</accession>
<feature type="region of interest" description="Disordered" evidence="1">
    <location>
        <begin position="92"/>
        <end position="111"/>
    </location>
</feature>
<evidence type="ECO:0000313" key="2">
    <source>
        <dbReference type="EMBL" id="CAK9038487.1"/>
    </source>
</evidence>
<reference evidence="2 3" key="1">
    <citation type="submission" date="2024-02" db="EMBL/GenBank/DDBJ databases">
        <authorList>
            <person name="Chen Y."/>
            <person name="Shah S."/>
            <person name="Dougan E. K."/>
            <person name="Thang M."/>
            <person name="Chan C."/>
        </authorList>
    </citation>
    <scope>NUCLEOTIDE SEQUENCE [LARGE SCALE GENOMIC DNA]</scope>
</reference>
<dbReference type="Proteomes" id="UP001642484">
    <property type="component" value="Unassembled WGS sequence"/>
</dbReference>
<organism evidence="2 3">
    <name type="scientific">Durusdinium trenchii</name>
    <dbReference type="NCBI Taxonomy" id="1381693"/>
    <lineage>
        <taxon>Eukaryota</taxon>
        <taxon>Sar</taxon>
        <taxon>Alveolata</taxon>
        <taxon>Dinophyceae</taxon>
        <taxon>Suessiales</taxon>
        <taxon>Symbiodiniaceae</taxon>
        <taxon>Durusdinium</taxon>
    </lineage>
</organism>
<sequence length="221" mass="24109">MGFLKQLSAPFPAPFAHGLETAQTAHLQDATPEAVRAPRASVSELPKVAAFYRQTIAQVHEDLERLKAYGRSGAASGVGRDAGPWAEETGSVLPLQTSRRSSPSSHSSFLFYSKGDQKDAQMDNFLKKDASQAEADAADLFEDAVATTRRAAVALQHGRKAEVRQNYAQVVKDEEEMERLMARAAEDANEDALMVTQHDAKGHDIDALPYTDDEPETAHDE</sequence>
<feature type="region of interest" description="Disordered" evidence="1">
    <location>
        <begin position="199"/>
        <end position="221"/>
    </location>
</feature>
<protein>
    <submittedName>
        <fullName evidence="2">Uncharacterized protein</fullName>
    </submittedName>
</protein>
<dbReference type="EMBL" id="CAXAMN010012558">
    <property type="protein sequence ID" value="CAK9038487.1"/>
    <property type="molecule type" value="Genomic_DNA"/>
</dbReference>